<dbReference type="CDD" id="cd00075">
    <property type="entry name" value="HATPase"/>
    <property type="match status" value="1"/>
</dbReference>
<dbReference type="EMBL" id="CP094358">
    <property type="protein sequence ID" value="UOB16619.1"/>
    <property type="molecule type" value="Genomic_DNA"/>
</dbReference>
<evidence type="ECO:0000259" key="11">
    <source>
        <dbReference type="PROSITE" id="PS50110"/>
    </source>
</evidence>
<accession>A0A9E6ZJB8</accession>
<feature type="domain" description="HTH araC/xylS-type" evidence="9">
    <location>
        <begin position="1251"/>
        <end position="1350"/>
    </location>
</feature>
<keyword evidence="8" id="KW-1133">Transmembrane helix</keyword>
<dbReference type="InterPro" id="IPR011047">
    <property type="entry name" value="Quinoprotein_ADH-like_sf"/>
</dbReference>
<evidence type="ECO:0000256" key="5">
    <source>
        <dbReference type="ARBA" id="ARBA00023125"/>
    </source>
</evidence>
<dbReference type="InterPro" id="IPR018062">
    <property type="entry name" value="HTH_AraC-typ_CS"/>
</dbReference>
<dbReference type="Pfam" id="PF12833">
    <property type="entry name" value="HTH_18"/>
    <property type="match status" value="1"/>
</dbReference>
<name>A0A9E6ZJB8_9FLAO</name>
<dbReference type="InterPro" id="IPR036890">
    <property type="entry name" value="HATPase_C_sf"/>
</dbReference>
<dbReference type="RefSeq" id="WP_255841838.1">
    <property type="nucleotide sequence ID" value="NZ_CP094358.1"/>
</dbReference>
<dbReference type="PANTHER" id="PTHR43547">
    <property type="entry name" value="TWO-COMPONENT HISTIDINE KINASE"/>
    <property type="match status" value="1"/>
</dbReference>
<dbReference type="InterPro" id="IPR009057">
    <property type="entry name" value="Homeodomain-like_sf"/>
</dbReference>
<dbReference type="PROSITE" id="PS00041">
    <property type="entry name" value="HTH_ARAC_FAMILY_1"/>
    <property type="match status" value="1"/>
</dbReference>
<dbReference type="SUPFAM" id="SSF46689">
    <property type="entry name" value="Homeodomain-like"/>
    <property type="match status" value="1"/>
</dbReference>
<reference evidence="12" key="1">
    <citation type="submission" date="2022-03" db="EMBL/GenBank/DDBJ databases">
        <title>Description of Abyssus ytuae gen. nov., sp. nov., a novel member of the family Flavobacteriaceae isolated from the sediment of Mariana Trench.</title>
        <authorList>
            <person name="Zhang J."/>
            <person name="Xu X."/>
        </authorList>
    </citation>
    <scope>NUCLEOTIDE SEQUENCE</scope>
    <source>
        <strain evidence="12">MT3330</strain>
    </source>
</reference>
<dbReference type="Pfam" id="PF07494">
    <property type="entry name" value="Reg_prop"/>
    <property type="match status" value="4"/>
</dbReference>
<dbReference type="Pfam" id="PF02518">
    <property type="entry name" value="HATPase_c"/>
    <property type="match status" value="1"/>
</dbReference>
<dbReference type="PROSITE" id="PS51257">
    <property type="entry name" value="PROKAR_LIPOPROTEIN"/>
    <property type="match status" value="1"/>
</dbReference>
<feature type="domain" description="Histidine kinase" evidence="10">
    <location>
        <begin position="838"/>
        <end position="1056"/>
    </location>
</feature>
<keyword evidence="4" id="KW-0805">Transcription regulation</keyword>
<dbReference type="Gene3D" id="3.30.565.10">
    <property type="entry name" value="Histidine kinase-like ATPase, C-terminal domain"/>
    <property type="match status" value="1"/>
</dbReference>
<dbReference type="InterPro" id="IPR011006">
    <property type="entry name" value="CheY-like_superfamily"/>
</dbReference>
<sequence>MRIIFFTLIIFLLSITSCISQSYSIEYLNMKDGLSNDYIVDIEGDKDGYVWFATEEGLNRYDGNTVVSFYKSNINANTVLNGNELNKILDDPTEKIMWVATKREGLSAYNYTTNSFTTYQPREGENSISSLGITDLEISQDGNLWIATYNHGVDHFDKSTNNFTHYNSKTVKNLVSNYSWAVVDDGNGKLYVGHKDAGLSVININTKEATNYQNIPNDESSIPGNDVRCVYMDKSGGIWVGTNNGLALFNPSDSSFTNFGNNDGPLSRWVTDISHFSDNSLWVSTRFDGIIMIDLSQRFFSDFSELKIKQVGKGNITPDLSSLNTRCLYQDEFGNIWIGTWGGGVNFLKNTTTTFNTIRLLDNNYQESSVANSILSISQDHEQNIWAGTYGAGIFKIRNNEVVEHFYEKNLDFSANTIQAIHCDRNDNLWFGVMSGGVLVYDKTTNKFNQAFPDLMSQSDVTAICETNDGKILVGTNDNGIFIFDINTYRFLGKLDIEEALIRSIIIDDIGNILIGTYGVGMKIYSKNLKLLHTYHMQTGFISNTINHIYKDREGKIWVATGNGLIQLKNGYKGEFQAYGESNINVRALVEDTHGNIWYSTNKGLNCMEMSTSNILEYGYKDNISTSSYSSASVLKAHNNQLYFGSLHGISFFNPSNVLKSRKTPKPFFSLLNVYEPIKGQFIDEKQSFIPVESKLELDYTQNNFKVSFAVKDYSLTNQIEYSYMLKGQSESWFPVLGANEITFRNLSPGNYNLLLRNRIRNQDWSDEYATLDIVLTPPFWLTWWAKLFYFLVGILVALGFMYYRERKIRIEYLYQSEKQKHQHDQELNDERLRFYTNITHELRTPLTLILGPIEDILKSPYLNTKDRNRLLLIHNNTVRLRNLVNRLLDFRKTETSNKQLVVGKYNIVSVVTEIGMRFKQLNQNPNVKILINSSQNNIPLTIDKEAIIMILDNLISNAIKYTSKGSITISVSKTTENGEPFVELNIKDTGQGISEEDLPKIFDRYYQKGGKQHYSGTGIGLALVKNLTTLHEGIIRVEGAIGVGTSISILLKENNIYPHASRVDEEETQDMIGEEGVDNFEEDIKIDHTVVLIIEDNRDICEYLKDELESSYEVQIAYDGKQGLDLALETIPDIIISDIMMPVMDGFELCKKLKEDMRTCHIPIVLLTAKDSSLSKEEGYESGADSYLTKPFSSSLLKTRIKNLLQQRDILANKYSISKTSLSTHSTETTDNESQLTIRSLTGLDEEFLEKAKNLIIENLSNGIVDVQYLSENMFMSSSTLYRKIKAITNLSTTEFIRKIKIKESERLLLERKYTLSEIAFKIGINSQVYFRKCFKEEFGCTPTDYLKNKRTSG</sequence>
<evidence type="ECO:0000256" key="7">
    <source>
        <dbReference type="PROSITE-ProRule" id="PRU00169"/>
    </source>
</evidence>
<dbReference type="FunFam" id="3.40.50.2300:FF:000138">
    <property type="entry name" value="Two-component system sensor histidine kinase/response regulator"/>
    <property type="match status" value="1"/>
</dbReference>
<dbReference type="Gene3D" id="1.10.10.60">
    <property type="entry name" value="Homeodomain-like"/>
    <property type="match status" value="1"/>
</dbReference>
<dbReference type="InterPro" id="IPR003594">
    <property type="entry name" value="HATPase_dom"/>
</dbReference>
<dbReference type="SUPFAM" id="SSF47384">
    <property type="entry name" value="Homodimeric domain of signal transducing histidine kinase"/>
    <property type="match status" value="1"/>
</dbReference>
<evidence type="ECO:0000313" key="13">
    <source>
        <dbReference type="Proteomes" id="UP000831290"/>
    </source>
</evidence>
<evidence type="ECO:0000256" key="3">
    <source>
        <dbReference type="ARBA" id="ARBA00022553"/>
    </source>
</evidence>
<dbReference type="FunFam" id="1.10.287.130:FF:000034">
    <property type="entry name" value="Two-component system sensor histidine kinase/response regulator"/>
    <property type="match status" value="1"/>
</dbReference>
<dbReference type="SMART" id="SM00342">
    <property type="entry name" value="HTH_ARAC"/>
    <property type="match status" value="1"/>
</dbReference>
<dbReference type="InterPro" id="IPR036097">
    <property type="entry name" value="HisK_dim/P_sf"/>
</dbReference>
<evidence type="ECO:0000256" key="4">
    <source>
        <dbReference type="ARBA" id="ARBA00023015"/>
    </source>
</evidence>
<keyword evidence="8" id="KW-0472">Membrane</keyword>
<dbReference type="Gene3D" id="2.60.40.10">
    <property type="entry name" value="Immunoglobulins"/>
    <property type="match status" value="1"/>
</dbReference>
<dbReference type="InterPro" id="IPR005467">
    <property type="entry name" value="His_kinase_dom"/>
</dbReference>
<evidence type="ECO:0000259" key="10">
    <source>
        <dbReference type="PROSITE" id="PS50109"/>
    </source>
</evidence>
<dbReference type="InterPro" id="IPR001789">
    <property type="entry name" value="Sig_transdc_resp-reg_receiver"/>
</dbReference>
<protein>
    <recommendedName>
        <fullName evidence="2">histidine kinase</fullName>
        <ecNumber evidence="2">2.7.13.3</ecNumber>
    </recommendedName>
</protein>
<dbReference type="PRINTS" id="PR00344">
    <property type="entry name" value="BCTRLSENSOR"/>
</dbReference>
<dbReference type="Pfam" id="PF00512">
    <property type="entry name" value="HisKA"/>
    <property type="match status" value="1"/>
</dbReference>
<feature type="transmembrane region" description="Helical" evidence="8">
    <location>
        <begin position="784"/>
        <end position="804"/>
    </location>
</feature>
<dbReference type="CDD" id="cd17574">
    <property type="entry name" value="REC_OmpR"/>
    <property type="match status" value="1"/>
</dbReference>
<comment type="catalytic activity">
    <reaction evidence="1">
        <text>ATP + protein L-histidine = ADP + protein N-phospho-L-histidine.</text>
        <dbReference type="EC" id="2.7.13.3"/>
    </reaction>
</comment>
<dbReference type="SUPFAM" id="SSF55874">
    <property type="entry name" value="ATPase domain of HSP90 chaperone/DNA topoisomerase II/histidine kinase"/>
    <property type="match status" value="1"/>
</dbReference>
<dbReference type="SUPFAM" id="SSF63829">
    <property type="entry name" value="Calcium-dependent phosphotriesterase"/>
    <property type="match status" value="2"/>
</dbReference>
<feature type="domain" description="Response regulatory" evidence="11">
    <location>
        <begin position="1091"/>
        <end position="1206"/>
    </location>
</feature>
<dbReference type="PROSITE" id="PS50110">
    <property type="entry name" value="RESPONSE_REGULATORY"/>
    <property type="match status" value="1"/>
</dbReference>
<keyword evidence="8" id="KW-0812">Transmembrane</keyword>
<dbReference type="GO" id="GO:0043565">
    <property type="term" value="F:sequence-specific DNA binding"/>
    <property type="evidence" value="ECO:0007669"/>
    <property type="project" value="InterPro"/>
</dbReference>
<dbReference type="PANTHER" id="PTHR43547:SF2">
    <property type="entry name" value="HYBRID SIGNAL TRANSDUCTION HISTIDINE KINASE C"/>
    <property type="match status" value="1"/>
</dbReference>
<dbReference type="SMART" id="SM00387">
    <property type="entry name" value="HATPase_c"/>
    <property type="match status" value="1"/>
</dbReference>
<dbReference type="Proteomes" id="UP000831290">
    <property type="component" value="Chromosome"/>
</dbReference>
<dbReference type="Gene3D" id="1.10.287.130">
    <property type="match status" value="1"/>
</dbReference>
<dbReference type="PROSITE" id="PS01124">
    <property type="entry name" value="HTH_ARAC_FAMILY_2"/>
    <property type="match status" value="1"/>
</dbReference>
<dbReference type="CDD" id="cd00082">
    <property type="entry name" value="HisKA"/>
    <property type="match status" value="1"/>
</dbReference>
<evidence type="ECO:0000256" key="1">
    <source>
        <dbReference type="ARBA" id="ARBA00000085"/>
    </source>
</evidence>
<evidence type="ECO:0000256" key="6">
    <source>
        <dbReference type="ARBA" id="ARBA00023163"/>
    </source>
</evidence>
<dbReference type="InterPro" id="IPR011110">
    <property type="entry name" value="Reg_prop"/>
</dbReference>
<dbReference type="KEGG" id="fbm:MQE35_12840"/>
<dbReference type="InterPro" id="IPR003661">
    <property type="entry name" value="HisK_dim/P_dom"/>
</dbReference>
<dbReference type="SUPFAM" id="SSF50998">
    <property type="entry name" value="Quinoprotein alcohol dehydrogenase-like"/>
    <property type="match status" value="1"/>
</dbReference>
<dbReference type="InterPro" id="IPR004358">
    <property type="entry name" value="Sig_transdc_His_kin-like_C"/>
</dbReference>
<keyword evidence="5" id="KW-0238">DNA-binding</keyword>
<dbReference type="Pfam" id="PF00072">
    <property type="entry name" value="Response_reg"/>
    <property type="match status" value="1"/>
</dbReference>
<dbReference type="Gene3D" id="3.40.50.2300">
    <property type="match status" value="1"/>
</dbReference>
<dbReference type="InterPro" id="IPR018060">
    <property type="entry name" value="HTH_AraC"/>
</dbReference>
<keyword evidence="13" id="KW-1185">Reference proteome</keyword>
<gene>
    <name evidence="12" type="ORF">MQE35_12840</name>
</gene>
<dbReference type="SMART" id="SM00448">
    <property type="entry name" value="REC"/>
    <property type="match status" value="1"/>
</dbReference>
<dbReference type="GO" id="GO:0003700">
    <property type="term" value="F:DNA-binding transcription factor activity"/>
    <property type="evidence" value="ECO:0007669"/>
    <property type="project" value="InterPro"/>
</dbReference>
<dbReference type="InterPro" id="IPR011123">
    <property type="entry name" value="Y_Y_Y"/>
</dbReference>
<feature type="modified residue" description="4-aspartylphosphate" evidence="7">
    <location>
        <position position="1139"/>
    </location>
</feature>
<keyword evidence="3 7" id="KW-0597">Phosphoprotein</keyword>
<evidence type="ECO:0000259" key="9">
    <source>
        <dbReference type="PROSITE" id="PS01124"/>
    </source>
</evidence>
<proteinExistence type="predicted"/>
<dbReference type="EC" id="2.7.13.3" evidence="2"/>
<dbReference type="GO" id="GO:0000155">
    <property type="term" value="F:phosphorelay sensor kinase activity"/>
    <property type="evidence" value="ECO:0007669"/>
    <property type="project" value="InterPro"/>
</dbReference>
<dbReference type="Gene3D" id="2.130.10.10">
    <property type="entry name" value="YVTN repeat-like/Quinoprotein amine dehydrogenase"/>
    <property type="match status" value="2"/>
</dbReference>
<dbReference type="InterPro" id="IPR013783">
    <property type="entry name" value="Ig-like_fold"/>
</dbReference>
<evidence type="ECO:0000256" key="2">
    <source>
        <dbReference type="ARBA" id="ARBA00012438"/>
    </source>
</evidence>
<organism evidence="12 13">
    <name type="scientific">Abyssalbus ytuae</name>
    <dbReference type="NCBI Taxonomy" id="2926907"/>
    <lineage>
        <taxon>Bacteria</taxon>
        <taxon>Pseudomonadati</taxon>
        <taxon>Bacteroidota</taxon>
        <taxon>Flavobacteriia</taxon>
        <taxon>Flavobacteriales</taxon>
        <taxon>Flavobacteriaceae</taxon>
        <taxon>Abyssalbus</taxon>
    </lineage>
</organism>
<dbReference type="Pfam" id="PF07495">
    <property type="entry name" value="Y_Y_Y"/>
    <property type="match status" value="1"/>
</dbReference>
<dbReference type="SMART" id="SM00388">
    <property type="entry name" value="HisKA"/>
    <property type="match status" value="1"/>
</dbReference>
<keyword evidence="6" id="KW-0804">Transcription</keyword>
<evidence type="ECO:0000256" key="8">
    <source>
        <dbReference type="SAM" id="Phobius"/>
    </source>
</evidence>
<evidence type="ECO:0000313" key="12">
    <source>
        <dbReference type="EMBL" id="UOB16619.1"/>
    </source>
</evidence>
<dbReference type="PROSITE" id="PS50109">
    <property type="entry name" value="HIS_KIN"/>
    <property type="match status" value="1"/>
</dbReference>
<dbReference type="InterPro" id="IPR015943">
    <property type="entry name" value="WD40/YVTN_repeat-like_dom_sf"/>
</dbReference>
<dbReference type="SUPFAM" id="SSF52172">
    <property type="entry name" value="CheY-like"/>
    <property type="match status" value="1"/>
</dbReference>